<dbReference type="InterPro" id="IPR028082">
    <property type="entry name" value="Peripla_BP_I"/>
</dbReference>
<comment type="similarity">
    <text evidence="1">Belongs to the leucine-binding protein family.</text>
</comment>
<dbReference type="Pfam" id="PF13458">
    <property type="entry name" value="Peripla_BP_6"/>
    <property type="match status" value="1"/>
</dbReference>
<dbReference type="Gene3D" id="3.40.50.2300">
    <property type="match status" value="2"/>
</dbReference>
<feature type="domain" description="Leucine-binding protein" evidence="5">
    <location>
        <begin position="28"/>
        <end position="270"/>
    </location>
</feature>
<dbReference type="SUPFAM" id="SSF53822">
    <property type="entry name" value="Periplasmic binding protein-like I"/>
    <property type="match status" value="1"/>
</dbReference>
<keyword evidence="4" id="KW-0029">Amino-acid transport</keyword>
<dbReference type="EMBL" id="FMXO01000001">
    <property type="protein sequence ID" value="SDB02149.1"/>
    <property type="molecule type" value="Genomic_DNA"/>
</dbReference>
<keyword evidence="7" id="KW-1185">Reference proteome</keyword>
<evidence type="ECO:0000259" key="5">
    <source>
        <dbReference type="Pfam" id="PF13458"/>
    </source>
</evidence>
<dbReference type="InterPro" id="IPR000709">
    <property type="entry name" value="Leu_Ile_Val-bd"/>
</dbReference>
<evidence type="ECO:0000313" key="7">
    <source>
        <dbReference type="Proteomes" id="UP000198771"/>
    </source>
</evidence>
<dbReference type="CDD" id="cd19978">
    <property type="entry name" value="PBP1_ABC_ligand_binding-like"/>
    <property type="match status" value="1"/>
</dbReference>
<keyword evidence="3" id="KW-0732">Signal</keyword>
<evidence type="ECO:0000256" key="3">
    <source>
        <dbReference type="ARBA" id="ARBA00022729"/>
    </source>
</evidence>
<reference evidence="6 7" key="1">
    <citation type="submission" date="2016-10" db="EMBL/GenBank/DDBJ databases">
        <authorList>
            <person name="de Groot N.N."/>
        </authorList>
    </citation>
    <scope>NUCLEOTIDE SEQUENCE [LARGE SCALE GENOMIC DNA]</scope>
    <source>
        <strain evidence="6 7">ASO4-2</strain>
    </source>
</reference>
<dbReference type="Proteomes" id="UP000198771">
    <property type="component" value="Unassembled WGS sequence"/>
</dbReference>
<dbReference type="PANTHER" id="PTHR47235">
    <property type="entry name" value="BLR6548 PROTEIN"/>
    <property type="match status" value="1"/>
</dbReference>
<evidence type="ECO:0000256" key="4">
    <source>
        <dbReference type="ARBA" id="ARBA00022970"/>
    </source>
</evidence>
<dbReference type="AlphaFoldDB" id="A0A1G6A145"/>
<evidence type="ECO:0000256" key="1">
    <source>
        <dbReference type="ARBA" id="ARBA00010062"/>
    </source>
</evidence>
<dbReference type="PRINTS" id="PR00337">
    <property type="entry name" value="LEUILEVALBP"/>
</dbReference>
<gene>
    <name evidence="6" type="ORF">SAMN05660653_00061</name>
</gene>
<proteinExistence type="inferred from homology"/>
<dbReference type="STRING" id="617002.SAMN05660653_00061"/>
<dbReference type="RefSeq" id="WP_208596535.1">
    <property type="nucleotide sequence ID" value="NZ_FMXO01000001.1"/>
</dbReference>
<protein>
    <submittedName>
        <fullName evidence="6">Amino acid/amide ABC transporter substrate-binding protein, HAAT family (TC 3.A.1.4.-)</fullName>
    </submittedName>
</protein>
<keyword evidence="2" id="KW-0813">Transport</keyword>
<dbReference type="GO" id="GO:0006865">
    <property type="term" value="P:amino acid transport"/>
    <property type="evidence" value="ECO:0007669"/>
    <property type="project" value="UniProtKB-KW"/>
</dbReference>
<evidence type="ECO:0000256" key="2">
    <source>
        <dbReference type="ARBA" id="ARBA00022448"/>
    </source>
</evidence>
<accession>A0A1G6A145</accession>
<evidence type="ECO:0000313" key="6">
    <source>
        <dbReference type="EMBL" id="SDB02149.1"/>
    </source>
</evidence>
<dbReference type="PANTHER" id="PTHR47235:SF1">
    <property type="entry name" value="BLR6548 PROTEIN"/>
    <property type="match status" value="1"/>
</dbReference>
<sequence>MTVACRFGLWGLCFLLLVMPVQSLGGEPIRVGMSGAFSGPIRALGIEVYRGAMAYFEHVNSQGGINGRPVVFLAYDDAYDPAITLENTLRLVERDQVDVLFSFVGTPTVSRILPLLKVYESRNIPLFFPVTGAEPQRRPPYEQFVYNLRASYSQEVEALVLEFIKLGKTRFAILYQADSYGRSGWDGLRNVLQRHSLNIVEEATFRRGFQFEQSMEEQVDILRKANPEVVISIATYGAAAAFIRDARDQGWDVPVTNVSFVSSESMLDLLLEQEQLTGGSYTHNLVNSQVVPSYEDYSMWGVMEYRWIMDNCSCEPPVQLMPDPYTPRRYSFAGFEGMLNAKVFTDMVRKIPLDRLFEKSPADANYALLIHLGIGTPIVLGPGHRHGMDTVYYATVRDGRFVPLTDWNELSQQERP</sequence>
<organism evidence="6 7">
    <name type="scientific">Desulfonatronum thiosulfatophilum</name>
    <dbReference type="NCBI Taxonomy" id="617002"/>
    <lineage>
        <taxon>Bacteria</taxon>
        <taxon>Pseudomonadati</taxon>
        <taxon>Thermodesulfobacteriota</taxon>
        <taxon>Desulfovibrionia</taxon>
        <taxon>Desulfovibrionales</taxon>
        <taxon>Desulfonatronaceae</taxon>
        <taxon>Desulfonatronum</taxon>
    </lineage>
</organism>
<dbReference type="InterPro" id="IPR028081">
    <property type="entry name" value="Leu-bd"/>
</dbReference>
<name>A0A1G6A145_9BACT</name>